<organism evidence="7 8">
    <name type="scientific">Pseudohongiella spirulinae</name>
    <dbReference type="NCBI Taxonomy" id="1249552"/>
    <lineage>
        <taxon>Bacteria</taxon>
        <taxon>Pseudomonadati</taxon>
        <taxon>Pseudomonadota</taxon>
        <taxon>Gammaproteobacteria</taxon>
        <taxon>Pseudomonadales</taxon>
        <taxon>Pseudohongiellaceae</taxon>
        <taxon>Pseudohongiella</taxon>
    </lineage>
</organism>
<evidence type="ECO:0000259" key="6">
    <source>
        <dbReference type="Pfam" id="PF07637"/>
    </source>
</evidence>
<dbReference type="Pfam" id="PF07637">
    <property type="entry name" value="PSD5"/>
    <property type="match status" value="1"/>
</dbReference>
<feature type="domain" description="DUF1595" evidence="6">
    <location>
        <begin position="137"/>
        <end position="198"/>
    </location>
</feature>
<dbReference type="OrthoDB" id="188778at2"/>
<evidence type="ECO:0000259" key="2">
    <source>
        <dbReference type="Pfam" id="PF07624"/>
    </source>
</evidence>
<evidence type="ECO:0000259" key="3">
    <source>
        <dbReference type="Pfam" id="PF07626"/>
    </source>
</evidence>
<evidence type="ECO:0000313" key="7">
    <source>
        <dbReference type="EMBL" id="ALO45642.1"/>
    </source>
</evidence>
<keyword evidence="1" id="KW-0732">Signal</keyword>
<feature type="domain" description="DUF1585" evidence="2">
    <location>
        <begin position="469"/>
        <end position="540"/>
    </location>
</feature>
<dbReference type="EMBL" id="CP013189">
    <property type="protein sequence ID" value="ALO45642.1"/>
    <property type="molecule type" value="Genomic_DNA"/>
</dbReference>
<dbReference type="InterPro" id="IPR013043">
    <property type="entry name" value="DUF1595"/>
</dbReference>
<evidence type="ECO:0008006" key="9">
    <source>
        <dbReference type="Google" id="ProtNLM"/>
    </source>
</evidence>
<reference evidence="7 8" key="1">
    <citation type="submission" date="2015-11" db="EMBL/GenBank/DDBJ databases">
        <authorList>
            <person name="Zhang Y."/>
            <person name="Guo Z."/>
        </authorList>
    </citation>
    <scope>NUCLEOTIDE SEQUENCE [LARGE SCALE GENOMIC DNA]</scope>
    <source>
        <strain evidence="7 8">KCTC 32221</strain>
    </source>
</reference>
<dbReference type="Pfam" id="PF07627">
    <property type="entry name" value="PSCyt3"/>
    <property type="match status" value="1"/>
</dbReference>
<evidence type="ECO:0000313" key="8">
    <source>
        <dbReference type="Proteomes" id="UP000065641"/>
    </source>
</evidence>
<keyword evidence="8" id="KW-1185">Reference proteome</keyword>
<evidence type="ECO:0000259" key="4">
    <source>
        <dbReference type="Pfam" id="PF07627"/>
    </source>
</evidence>
<dbReference type="Pfam" id="PF07626">
    <property type="entry name" value="PSD3"/>
    <property type="match status" value="1"/>
</dbReference>
<feature type="chain" id="PRO_5006601421" description="DUF1592 domain-containing protein" evidence="1">
    <location>
        <begin position="30"/>
        <end position="563"/>
    </location>
</feature>
<dbReference type="InterPro" id="IPR011478">
    <property type="entry name" value="DUF1585"/>
</dbReference>
<dbReference type="RefSeq" id="WP_058021160.1">
    <property type="nucleotide sequence ID" value="NZ_CP013189.1"/>
</dbReference>
<accession>A0A0S2KBI0</accession>
<dbReference type="Proteomes" id="UP000065641">
    <property type="component" value="Chromosome"/>
</dbReference>
<feature type="domain" description="DUF1587" evidence="3">
    <location>
        <begin position="50"/>
        <end position="114"/>
    </location>
</feature>
<name>A0A0S2KBI0_9GAMM</name>
<dbReference type="Pfam" id="PF07624">
    <property type="entry name" value="PSD2"/>
    <property type="match status" value="1"/>
</dbReference>
<dbReference type="InterPro" id="IPR013042">
    <property type="entry name" value="DUF1592"/>
</dbReference>
<dbReference type="KEGG" id="pspi:PS2015_973"/>
<feature type="signal peptide" evidence="1">
    <location>
        <begin position="1"/>
        <end position="29"/>
    </location>
</feature>
<dbReference type="STRING" id="1249552.PS2015_973"/>
<proteinExistence type="predicted"/>
<dbReference type="InterPro" id="IPR013036">
    <property type="entry name" value="DUF1587"/>
</dbReference>
<evidence type="ECO:0000259" key="5">
    <source>
        <dbReference type="Pfam" id="PF07631"/>
    </source>
</evidence>
<gene>
    <name evidence="7" type="ORF">PS2015_973</name>
</gene>
<feature type="domain" description="DUF1592" evidence="5">
    <location>
        <begin position="212"/>
        <end position="340"/>
    </location>
</feature>
<protein>
    <recommendedName>
        <fullName evidence="9">DUF1592 domain-containing protein</fullName>
    </recommendedName>
</protein>
<dbReference type="InterPro" id="IPR013039">
    <property type="entry name" value="DUF1588"/>
</dbReference>
<sequence length="563" mass="61547" precursor="true">MKTSILSWLARPLTFSLLASTALTAPSLAADTEANTATQPTDNTLVVATRRLSEAQYRQSIADIFGDDIVINARFEPERREQGLLALGSATLSMTAAGFEQFFSLSQDIAAQALTEARRDELMPCTPAANTDFDEACAATFINQYGELLFRRPVTPAELDARLTTAATGTRQTGDFHTGLQLALASLLTAPEFLFRMERAEPDPQQAGQWRLDAYTRAARLSFLFWNSTPDAALLAAARSGELFTEQGLQAQVERLSSSPRVEDGITAFLVDMMQIDGFDSMVKDASIYPKFNQLVADSAREQMVKTLVELLVTRERDYREIFTSNDTFLNRPLAAVYQVPFTSSEEWAPYTFPDSAERSGIFSQVGFLSQYAHPGSSSPTLRGIKLHEIFLCEHTPEPPADVDFSAVVDSDAATSRERLLDHMSNPGCIVCHQRSDPPGLALEHFDGLGQIRKYENGQLIDVSADLFGNKFVGAQGLGEFLYNDPRASSCLVRNVYAYGTARMPGGSQRAYINDQVAQFAENGHKVPALFKQIASTPAFFAVTLPEGLPSQPTQLASGSAAP</sequence>
<feature type="domain" description="DUF1588" evidence="4">
    <location>
        <begin position="359"/>
        <end position="455"/>
    </location>
</feature>
<dbReference type="AlphaFoldDB" id="A0A0S2KBI0"/>
<dbReference type="Pfam" id="PF07631">
    <property type="entry name" value="PSD4"/>
    <property type="match status" value="1"/>
</dbReference>
<evidence type="ECO:0000256" key="1">
    <source>
        <dbReference type="SAM" id="SignalP"/>
    </source>
</evidence>